<evidence type="ECO:0000256" key="7">
    <source>
        <dbReference type="ARBA" id="ARBA00023014"/>
    </source>
</evidence>
<feature type="transmembrane region" description="Helical" evidence="8">
    <location>
        <begin position="321"/>
        <end position="345"/>
    </location>
</feature>
<dbReference type="Gene3D" id="3.30.70.20">
    <property type="match status" value="2"/>
</dbReference>
<keyword evidence="7" id="KW-0411">Iron-sulfur</keyword>
<dbReference type="InterPro" id="IPR017896">
    <property type="entry name" value="4Fe4S_Fe-S-bd"/>
</dbReference>
<dbReference type="NCBIfam" id="TIGR01409">
    <property type="entry name" value="TAT_signal_seq"/>
    <property type="match status" value="1"/>
</dbReference>
<reference evidence="10 11" key="1">
    <citation type="submission" date="2022-12" db="EMBL/GenBank/DDBJ databases">
        <title>Polyphasic characterization of Geotalea uranireducens NIT-SL11 newly isolated from a complex of sewage sludge and microbially reduced graphene oxide.</title>
        <authorList>
            <person name="Xie L."/>
            <person name="Yoshida N."/>
            <person name="Meng L."/>
        </authorList>
    </citation>
    <scope>NUCLEOTIDE SEQUENCE [LARGE SCALE GENOMIC DNA]</scope>
    <source>
        <strain evidence="10 11">NIT-SL11</strain>
    </source>
</reference>
<keyword evidence="8" id="KW-0812">Transmembrane</keyword>
<protein>
    <submittedName>
        <fullName evidence="10">Hydrogenase</fullName>
    </submittedName>
</protein>
<dbReference type="Pfam" id="PF13247">
    <property type="entry name" value="Fer4_11"/>
    <property type="match status" value="1"/>
</dbReference>
<dbReference type="InterPro" id="IPR006311">
    <property type="entry name" value="TAT_signal"/>
</dbReference>
<evidence type="ECO:0000256" key="4">
    <source>
        <dbReference type="ARBA" id="ARBA00022723"/>
    </source>
</evidence>
<dbReference type="InterPro" id="IPR017900">
    <property type="entry name" value="4Fe4S_Fe_S_CS"/>
</dbReference>
<comment type="subcellular location">
    <subcellularLocation>
        <location evidence="1">Cell envelope</location>
    </subcellularLocation>
</comment>
<evidence type="ECO:0000256" key="3">
    <source>
        <dbReference type="ARBA" id="ARBA00022485"/>
    </source>
</evidence>
<organism evidence="10 11">
    <name type="scientific">Geotalea uraniireducens</name>
    <dbReference type="NCBI Taxonomy" id="351604"/>
    <lineage>
        <taxon>Bacteria</taxon>
        <taxon>Pseudomonadati</taxon>
        <taxon>Thermodesulfobacteriota</taxon>
        <taxon>Desulfuromonadia</taxon>
        <taxon>Geobacterales</taxon>
        <taxon>Geobacteraceae</taxon>
        <taxon>Geotalea</taxon>
    </lineage>
</organism>
<evidence type="ECO:0000256" key="2">
    <source>
        <dbReference type="ARBA" id="ARBA00011771"/>
    </source>
</evidence>
<proteinExistence type="predicted"/>
<dbReference type="EMBL" id="AP027151">
    <property type="protein sequence ID" value="BDV42909.1"/>
    <property type="molecule type" value="Genomic_DNA"/>
</dbReference>
<dbReference type="PROSITE" id="PS00198">
    <property type="entry name" value="4FE4S_FER_1"/>
    <property type="match status" value="1"/>
</dbReference>
<sequence length="360" mass="39343">MSISRRQFLKGVAGSGLVLAAGVSSTEARMSKKLPPEAVGLLYDATLCIGCKSCMVNCKIYNSVPGGALYKEGVASGVTDSLRCSKTEQTEKMASPPYETDGIEGNEGVWDAAEDLSGKTLSIIKAYRNGSGERKDTPVNGHAFFKQQCLHCITPACVSVCPAGAFVKDPHNGVVYYEAYRCIGCRYCQIACPFNIPRYEWDSVWPEVRKCQLCHHRFKEGKYSACAEFCPTGATIFGKVVELREEAKRRFNLKPGSRYDYPIRTLGAKEVNTRTVAPYADRIYGLNEAGGTQNLMLSGISFDLLGFSKKIPDSALPDLTWAYIAKIPWVFLAVFVGGTGIHAITGRLDKNRKEKGGGHD</sequence>
<gene>
    <name evidence="10" type="primary">hybA_2</name>
    <name evidence="10" type="ORF">GURASL_18320</name>
</gene>
<dbReference type="NCBIfam" id="NF008134">
    <property type="entry name" value="PRK10882.1"/>
    <property type="match status" value="1"/>
</dbReference>
<evidence type="ECO:0000313" key="11">
    <source>
        <dbReference type="Proteomes" id="UP001317705"/>
    </source>
</evidence>
<keyword evidence="8" id="KW-1133">Transmembrane helix</keyword>
<keyword evidence="8" id="KW-0472">Membrane</keyword>
<keyword evidence="6" id="KW-0408">Iron</keyword>
<dbReference type="PROSITE" id="PS51318">
    <property type="entry name" value="TAT"/>
    <property type="match status" value="1"/>
</dbReference>
<evidence type="ECO:0000313" key="10">
    <source>
        <dbReference type="EMBL" id="BDV42909.1"/>
    </source>
</evidence>
<keyword evidence="5" id="KW-0677">Repeat</keyword>
<feature type="domain" description="4Fe-4S ferredoxin-type" evidence="9">
    <location>
        <begin position="173"/>
        <end position="202"/>
    </location>
</feature>
<evidence type="ECO:0000259" key="9">
    <source>
        <dbReference type="PROSITE" id="PS51379"/>
    </source>
</evidence>
<evidence type="ECO:0000256" key="8">
    <source>
        <dbReference type="SAM" id="Phobius"/>
    </source>
</evidence>
<dbReference type="CDD" id="cd10561">
    <property type="entry name" value="HybA_like"/>
    <property type="match status" value="1"/>
</dbReference>
<evidence type="ECO:0000256" key="1">
    <source>
        <dbReference type="ARBA" id="ARBA00004196"/>
    </source>
</evidence>
<dbReference type="Proteomes" id="UP001317705">
    <property type="component" value="Chromosome"/>
</dbReference>
<evidence type="ECO:0000256" key="6">
    <source>
        <dbReference type="ARBA" id="ARBA00023004"/>
    </source>
</evidence>
<evidence type="ECO:0000256" key="5">
    <source>
        <dbReference type="ARBA" id="ARBA00022737"/>
    </source>
</evidence>
<name>A0ABM8EKF0_9BACT</name>
<keyword evidence="11" id="KW-1185">Reference proteome</keyword>
<accession>A0ABM8EKF0</accession>
<dbReference type="InterPro" id="IPR051555">
    <property type="entry name" value="FDH_Electron_Transfer_Unit"/>
</dbReference>
<comment type="subunit">
    <text evidence="2">Heterodimer of a large and a small subunit.</text>
</comment>
<keyword evidence="4" id="KW-0479">Metal-binding</keyword>
<dbReference type="PANTHER" id="PTHR43545">
    <property type="entry name" value="FORMATE DEHYDROGENASE, NITRATE-INDUCIBLE, IRON-SULFUR SUBUNIT"/>
    <property type="match status" value="1"/>
</dbReference>
<dbReference type="InterPro" id="IPR019546">
    <property type="entry name" value="TAT_signal_bac_arc"/>
</dbReference>
<dbReference type="PANTHER" id="PTHR43545:SF1">
    <property type="entry name" value="HYDROGENASE-2 OPERON PROTEIN HYBA"/>
    <property type="match status" value="1"/>
</dbReference>
<keyword evidence="3" id="KW-0004">4Fe-4S</keyword>
<dbReference type="PROSITE" id="PS51379">
    <property type="entry name" value="4FE4S_FER_2"/>
    <property type="match status" value="2"/>
</dbReference>
<dbReference type="SUPFAM" id="SSF54862">
    <property type="entry name" value="4Fe-4S ferredoxins"/>
    <property type="match status" value="1"/>
</dbReference>
<feature type="domain" description="4Fe-4S ferredoxin-type" evidence="9">
    <location>
        <begin position="140"/>
        <end position="171"/>
    </location>
</feature>